<dbReference type="Gene3D" id="3.90.730.10">
    <property type="entry name" value="Ribonuclease T2-like"/>
    <property type="match status" value="1"/>
</dbReference>
<dbReference type="PANTHER" id="PTHR11240">
    <property type="entry name" value="RIBONUCLEASE T2"/>
    <property type="match status" value="1"/>
</dbReference>
<dbReference type="InterPro" id="IPR033130">
    <property type="entry name" value="RNase_T2_His_AS_2"/>
</dbReference>
<dbReference type="GO" id="GO:0006401">
    <property type="term" value="P:RNA catabolic process"/>
    <property type="evidence" value="ECO:0007669"/>
    <property type="project" value="UniProtKB-ARBA"/>
</dbReference>
<organism evidence="3">
    <name type="scientific">Tunturiibacter psychrotolerans</name>
    <dbReference type="NCBI Taxonomy" id="3069686"/>
    <lineage>
        <taxon>Bacteria</taxon>
        <taxon>Pseudomonadati</taxon>
        <taxon>Acidobacteriota</taxon>
        <taxon>Terriglobia</taxon>
        <taxon>Terriglobales</taxon>
        <taxon>Acidobacteriaceae</taxon>
        <taxon>Tunturiibacter</taxon>
    </lineage>
</organism>
<name>A0AAU7ZNV8_9BACT</name>
<dbReference type="InterPro" id="IPR001568">
    <property type="entry name" value="RNase_T2-like"/>
</dbReference>
<proteinExistence type="inferred from homology"/>
<dbReference type="GO" id="GO:0033897">
    <property type="term" value="F:ribonuclease T2 activity"/>
    <property type="evidence" value="ECO:0007669"/>
    <property type="project" value="InterPro"/>
</dbReference>
<evidence type="ECO:0000256" key="2">
    <source>
        <dbReference type="RuleBase" id="RU004328"/>
    </source>
</evidence>
<dbReference type="Pfam" id="PF00445">
    <property type="entry name" value="Ribonuclease_T2"/>
    <property type="match status" value="1"/>
</dbReference>
<dbReference type="EMBL" id="CP132942">
    <property type="protein sequence ID" value="XCB32635.1"/>
    <property type="molecule type" value="Genomic_DNA"/>
</dbReference>
<dbReference type="PANTHER" id="PTHR11240:SF22">
    <property type="entry name" value="RIBONUCLEASE T2"/>
    <property type="match status" value="1"/>
</dbReference>
<evidence type="ECO:0000313" key="3">
    <source>
        <dbReference type="EMBL" id="XCB32635.1"/>
    </source>
</evidence>
<dbReference type="PROSITE" id="PS00531">
    <property type="entry name" value="RNASE_T2_2"/>
    <property type="match status" value="1"/>
</dbReference>
<dbReference type="KEGG" id="tpsc:RBB77_19720"/>
<dbReference type="SUPFAM" id="SSF55895">
    <property type="entry name" value="Ribonuclease Rh-like"/>
    <property type="match status" value="1"/>
</dbReference>
<dbReference type="PROSITE" id="PS51257">
    <property type="entry name" value="PROKAR_LIPOPROTEIN"/>
    <property type="match status" value="1"/>
</dbReference>
<dbReference type="PROSITE" id="PS00530">
    <property type="entry name" value="RNASE_T2_1"/>
    <property type="match status" value="1"/>
</dbReference>
<dbReference type="InterPro" id="IPR039378">
    <property type="entry name" value="RNase_T2_prok"/>
</dbReference>
<dbReference type="RefSeq" id="WP_353063478.1">
    <property type="nucleotide sequence ID" value="NZ_CP132942.1"/>
</dbReference>
<dbReference type="GO" id="GO:0003723">
    <property type="term" value="F:RNA binding"/>
    <property type="evidence" value="ECO:0007669"/>
    <property type="project" value="InterPro"/>
</dbReference>
<dbReference type="AlphaFoldDB" id="A0AAU7ZNV8"/>
<reference evidence="3" key="2">
    <citation type="journal article" date="2024" name="Environ. Microbiol.">
        <title>Genome analysis and description of Tunturibacter gen. nov. expands the diversity of Terriglobia in tundra soils.</title>
        <authorList>
            <person name="Messyasz A."/>
            <person name="Mannisto M.K."/>
            <person name="Kerkhof L.J."/>
            <person name="Haggblom M.M."/>
        </authorList>
    </citation>
    <scope>NUCLEOTIDE SEQUENCE</scope>
    <source>
        <strain evidence="3">X5P6</strain>
    </source>
</reference>
<dbReference type="CDD" id="cd01062">
    <property type="entry name" value="RNase_T2_prok"/>
    <property type="match status" value="1"/>
</dbReference>
<dbReference type="InterPro" id="IPR036430">
    <property type="entry name" value="RNase_T2-like_sf"/>
</dbReference>
<sequence>MKKKASPSLLILLLLAACNPPPRPTPEPTPRPTAAAAQTIEPATVTDQPFDYYLLNLSWSPEFCHSHPTATECAQRPAFVLHGLWPQNTNGGYPQNCSTDPGPRDPSSYSDIYPDPGLLRHEWRTHGTCSGLSPDAFFTLARTAYKSVAIPPTLTQLDHKISLTPNQLIDLFQTANPSIPATSLAISCGNNYLTAVEVCLDKRAHPTPCGPIRSCRANSVRITPP</sequence>
<comment type="similarity">
    <text evidence="1 2">Belongs to the RNase T2 family.</text>
</comment>
<gene>
    <name evidence="3" type="ORF">RBB77_19720</name>
</gene>
<reference evidence="3" key="1">
    <citation type="submission" date="2023-08" db="EMBL/GenBank/DDBJ databases">
        <authorList>
            <person name="Messyasz A."/>
            <person name="Mannisto M.K."/>
            <person name="Kerkhof L.J."/>
            <person name="Haggblom M."/>
        </authorList>
    </citation>
    <scope>NUCLEOTIDE SEQUENCE</scope>
    <source>
        <strain evidence="3">X5P6</strain>
    </source>
</reference>
<accession>A0AAU7ZNV8</accession>
<protein>
    <submittedName>
        <fullName evidence="3">Ribonuclease T2</fullName>
    </submittedName>
</protein>
<dbReference type="InterPro" id="IPR018188">
    <property type="entry name" value="RNase_T2_His_AS_1"/>
</dbReference>
<evidence type="ECO:0000256" key="1">
    <source>
        <dbReference type="ARBA" id="ARBA00007469"/>
    </source>
</evidence>